<dbReference type="GO" id="GO:0046872">
    <property type="term" value="F:metal ion binding"/>
    <property type="evidence" value="ECO:0007669"/>
    <property type="project" value="UniProtKB-KW"/>
</dbReference>
<evidence type="ECO:0000313" key="12">
    <source>
        <dbReference type="Proteomes" id="UP000555728"/>
    </source>
</evidence>
<evidence type="ECO:0000256" key="10">
    <source>
        <dbReference type="ARBA" id="ARBA00032441"/>
    </source>
</evidence>
<gene>
    <name evidence="11" type="ORF">GGD88_000706</name>
</gene>
<evidence type="ECO:0000256" key="5">
    <source>
        <dbReference type="ARBA" id="ARBA00022694"/>
    </source>
</evidence>
<dbReference type="Proteomes" id="UP000555728">
    <property type="component" value="Unassembled WGS sequence"/>
</dbReference>
<sequence length="159" mass="17153">MPASVHELPDEDATARLGAALAARLRAGDVVALTGDLGAGKTALARAIIRARTGDPDEEAPSPTFTLVQGYDGGDGVPVAHFDLYRLERPEEALELELEDAVAGGITLIEWPDRLGPLLPRDRLEVVLDVTGPTRRRATLRPHGAWTARHPEMDWHDDG</sequence>
<dbReference type="RefSeq" id="WP_184431759.1">
    <property type="nucleotide sequence ID" value="NZ_JACIGI010000004.1"/>
</dbReference>
<evidence type="ECO:0000313" key="11">
    <source>
        <dbReference type="EMBL" id="MBB4284992.1"/>
    </source>
</evidence>
<keyword evidence="7" id="KW-0547">Nucleotide-binding</keyword>
<evidence type="ECO:0000256" key="1">
    <source>
        <dbReference type="ARBA" id="ARBA00004496"/>
    </source>
</evidence>
<dbReference type="GO" id="GO:0005737">
    <property type="term" value="C:cytoplasm"/>
    <property type="evidence" value="ECO:0007669"/>
    <property type="project" value="UniProtKB-SubCell"/>
</dbReference>
<dbReference type="AlphaFoldDB" id="A0A7W6RXK0"/>
<comment type="similarity">
    <text evidence="2">Belongs to the TsaE family.</text>
</comment>
<dbReference type="Gene3D" id="3.40.50.300">
    <property type="entry name" value="P-loop containing nucleotide triphosphate hydrolases"/>
    <property type="match status" value="1"/>
</dbReference>
<comment type="subcellular location">
    <subcellularLocation>
        <location evidence="1">Cytoplasm</location>
    </subcellularLocation>
</comment>
<dbReference type="GO" id="GO:0005524">
    <property type="term" value="F:ATP binding"/>
    <property type="evidence" value="ECO:0007669"/>
    <property type="project" value="UniProtKB-KW"/>
</dbReference>
<evidence type="ECO:0000256" key="2">
    <source>
        <dbReference type="ARBA" id="ARBA00007599"/>
    </source>
</evidence>
<evidence type="ECO:0000256" key="3">
    <source>
        <dbReference type="ARBA" id="ARBA00019010"/>
    </source>
</evidence>
<evidence type="ECO:0000256" key="4">
    <source>
        <dbReference type="ARBA" id="ARBA00022490"/>
    </source>
</evidence>
<dbReference type="InterPro" id="IPR027417">
    <property type="entry name" value="P-loop_NTPase"/>
</dbReference>
<dbReference type="GO" id="GO:0002949">
    <property type="term" value="P:tRNA threonylcarbamoyladenosine modification"/>
    <property type="evidence" value="ECO:0007669"/>
    <property type="project" value="InterPro"/>
</dbReference>
<dbReference type="PANTHER" id="PTHR33540:SF2">
    <property type="entry name" value="TRNA THREONYLCARBAMOYLADENOSINE BIOSYNTHESIS PROTEIN TSAE"/>
    <property type="match status" value="1"/>
</dbReference>
<evidence type="ECO:0000256" key="6">
    <source>
        <dbReference type="ARBA" id="ARBA00022723"/>
    </source>
</evidence>
<keyword evidence="9" id="KW-0460">Magnesium</keyword>
<organism evidence="11 12">
    <name type="scientific">Roseospira goensis</name>
    <dbReference type="NCBI Taxonomy" id="391922"/>
    <lineage>
        <taxon>Bacteria</taxon>
        <taxon>Pseudomonadati</taxon>
        <taxon>Pseudomonadota</taxon>
        <taxon>Alphaproteobacteria</taxon>
        <taxon>Rhodospirillales</taxon>
        <taxon>Rhodospirillaceae</taxon>
        <taxon>Roseospira</taxon>
    </lineage>
</organism>
<dbReference type="SUPFAM" id="SSF52540">
    <property type="entry name" value="P-loop containing nucleoside triphosphate hydrolases"/>
    <property type="match status" value="1"/>
</dbReference>
<name>A0A7W6RXK0_9PROT</name>
<keyword evidence="12" id="KW-1185">Reference proteome</keyword>
<proteinExistence type="inferred from homology"/>
<keyword evidence="8" id="KW-0067">ATP-binding</keyword>
<keyword evidence="4" id="KW-0963">Cytoplasm</keyword>
<keyword evidence="6" id="KW-0479">Metal-binding</keyword>
<dbReference type="Pfam" id="PF02367">
    <property type="entry name" value="TsaE"/>
    <property type="match status" value="1"/>
</dbReference>
<dbReference type="PANTHER" id="PTHR33540">
    <property type="entry name" value="TRNA THREONYLCARBAMOYLADENOSINE BIOSYNTHESIS PROTEIN TSAE"/>
    <property type="match status" value="1"/>
</dbReference>
<comment type="caution">
    <text evidence="11">The sequence shown here is derived from an EMBL/GenBank/DDBJ whole genome shotgun (WGS) entry which is preliminary data.</text>
</comment>
<reference evidence="11 12" key="1">
    <citation type="submission" date="2020-08" db="EMBL/GenBank/DDBJ databases">
        <title>Genome sequencing of Purple Non-Sulfur Bacteria from various extreme environments.</title>
        <authorList>
            <person name="Mayer M."/>
        </authorList>
    </citation>
    <scope>NUCLEOTIDE SEQUENCE [LARGE SCALE GENOMIC DNA]</scope>
    <source>
        <strain evidence="11 12">JA135</strain>
    </source>
</reference>
<protein>
    <recommendedName>
        <fullName evidence="3">tRNA threonylcarbamoyladenosine biosynthesis protein TsaE</fullName>
    </recommendedName>
    <alternativeName>
        <fullName evidence="10">t(6)A37 threonylcarbamoyladenosine biosynthesis protein TsaE</fullName>
    </alternativeName>
</protein>
<dbReference type="InterPro" id="IPR003442">
    <property type="entry name" value="T6A_TsaE"/>
</dbReference>
<dbReference type="NCBIfam" id="TIGR00150">
    <property type="entry name" value="T6A_YjeE"/>
    <property type="match status" value="1"/>
</dbReference>
<evidence type="ECO:0000256" key="8">
    <source>
        <dbReference type="ARBA" id="ARBA00022840"/>
    </source>
</evidence>
<keyword evidence="5" id="KW-0819">tRNA processing</keyword>
<evidence type="ECO:0000256" key="7">
    <source>
        <dbReference type="ARBA" id="ARBA00022741"/>
    </source>
</evidence>
<accession>A0A7W6RXK0</accession>
<evidence type="ECO:0000256" key="9">
    <source>
        <dbReference type="ARBA" id="ARBA00022842"/>
    </source>
</evidence>
<dbReference type="EMBL" id="JACIGI010000004">
    <property type="protein sequence ID" value="MBB4284992.1"/>
    <property type="molecule type" value="Genomic_DNA"/>
</dbReference>